<gene>
    <name evidence="1" type="ORF">LR394_25150</name>
</gene>
<protein>
    <submittedName>
        <fullName evidence="1">OB-fold nucleic acid binding domain-containing protein</fullName>
    </submittedName>
</protein>
<evidence type="ECO:0000313" key="1">
    <source>
        <dbReference type="EMBL" id="MCD5314202.1"/>
    </source>
</evidence>
<dbReference type="InterPro" id="IPR012340">
    <property type="entry name" value="NA-bd_OB-fold"/>
</dbReference>
<dbReference type="RefSeq" id="WP_231446507.1">
    <property type="nucleotide sequence ID" value="NZ_JAJOMB010000015.1"/>
</dbReference>
<dbReference type="EMBL" id="JAJOMB010000015">
    <property type="protein sequence ID" value="MCD5314202.1"/>
    <property type="molecule type" value="Genomic_DNA"/>
</dbReference>
<keyword evidence="2" id="KW-1185">Reference proteome</keyword>
<dbReference type="SUPFAM" id="SSF50249">
    <property type="entry name" value="Nucleic acid-binding proteins"/>
    <property type="match status" value="1"/>
</dbReference>
<dbReference type="AlphaFoldDB" id="A0A9X1SVN8"/>
<organism evidence="1 2">
    <name type="scientific">Kineosporia babensis</name>
    <dbReference type="NCBI Taxonomy" id="499548"/>
    <lineage>
        <taxon>Bacteria</taxon>
        <taxon>Bacillati</taxon>
        <taxon>Actinomycetota</taxon>
        <taxon>Actinomycetes</taxon>
        <taxon>Kineosporiales</taxon>
        <taxon>Kineosporiaceae</taxon>
        <taxon>Kineosporia</taxon>
    </lineage>
</organism>
<reference evidence="1" key="1">
    <citation type="submission" date="2021-11" db="EMBL/GenBank/DDBJ databases">
        <title>Streptomyces corallinus and Kineosporia corallina sp. nov., two new coral-derived marine actinobacteria.</title>
        <authorList>
            <person name="Buangrab K."/>
            <person name="Sutthacheep M."/>
            <person name="Yeemin T."/>
            <person name="Harunari E."/>
            <person name="Igarashi Y."/>
            <person name="Sripreechasak P."/>
            <person name="Kanchanasin P."/>
            <person name="Tanasupawat S."/>
            <person name="Phongsopitanun W."/>
        </authorList>
    </citation>
    <scope>NUCLEOTIDE SEQUENCE</scope>
    <source>
        <strain evidence="1">JCM 31032</strain>
    </source>
</reference>
<evidence type="ECO:0000313" key="2">
    <source>
        <dbReference type="Proteomes" id="UP001138997"/>
    </source>
</evidence>
<dbReference type="CDD" id="cd04488">
    <property type="entry name" value="RecG_wedge_OBF"/>
    <property type="match status" value="1"/>
</dbReference>
<comment type="caution">
    <text evidence="1">The sequence shown here is derived from an EMBL/GenBank/DDBJ whole genome shotgun (WGS) entry which is preliminary data.</text>
</comment>
<name>A0A9X1SVN8_9ACTN</name>
<proteinExistence type="predicted"/>
<accession>A0A9X1SVN8</accession>
<dbReference type="Proteomes" id="UP001138997">
    <property type="component" value="Unassembled WGS sequence"/>
</dbReference>
<dbReference type="Gene3D" id="2.40.50.140">
    <property type="entry name" value="Nucleic acid-binding proteins"/>
    <property type="match status" value="1"/>
</dbReference>
<sequence>MGTLKAVGKQITGDQAPVRQVVAQAGPHAGAPAEKQTGSPGRSGFFRALARFTAPQHVVHADEEHEQAVRLGGTPIDQLRSRQQAMVCGTLRAVTLRPRAGVPALVAELYDGTGSISVVWLGRRHIGGVEPGRRIRVQGVVCEASGTATIFNPRYELVPGGPS</sequence>